<name>A0AAT9G7K9_9RICK</name>
<feature type="domain" description="Response regulatory" evidence="8">
    <location>
        <begin position="7"/>
        <end position="121"/>
    </location>
</feature>
<reference evidence="10" key="1">
    <citation type="submission" date="2024-01" db="EMBL/GenBank/DDBJ databases">
        <title>Sequencing the genomes of a sandfly, Sergentomyia squamirostris, and its two endosymbionts.</title>
        <authorList>
            <person name="Itokawa K."/>
            <person name="Sanjoba C."/>
        </authorList>
    </citation>
    <scope>NUCLEOTIDE SEQUENCE</scope>
    <source>
        <strain evidence="10">RiSSQ</strain>
    </source>
</reference>
<dbReference type="Gene3D" id="3.40.50.2300">
    <property type="match status" value="1"/>
</dbReference>
<accession>A0AAT9G7K9</accession>
<feature type="modified residue" description="4-aspartylphosphate" evidence="6">
    <location>
        <position position="56"/>
    </location>
</feature>
<evidence type="ECO:0000259" key="9">
    <source>
        <dbReference type="PROSITE" id="PS51755"/>
    </source>
</evidence>
<dbReference type="Pfam" id="PF00072">
    <property type="entry name" value="Response_reg"/>
    <property type="match status" value="1"/>
</dbReference>
<protein>
    <submittedName>
        <fullName evidence="10">Response regulator transcription factor</fullName>
    </submittedName>
</protein>
<keyword evidence="3" id="KW-0805">Transcription regulation</keyword>
<dbReference type="AlphaFoldDB" id="A0AAT9G7K9"/>
<dbReference type="Gene3D" id="1.10.10.10">
    <property type="entry name" value="Winged helix-like DNA-binding domain superfamily/Winged helix DNA-binding domain"/>
    <property type="match status" value="1"/>
</dbReference>
<proteinExistence type="predicted"/>
<dbReference type="CDD" id="cd00383">
    <property type="entry name" value="trans_reg_C"/>
    <property type="match status" value="1"/>
</dbReference>
<dbReference type="SUPFAM" id="SSF52172">
    <property type="entry name" value="CheY-like"/>
    <property type="match status" value="1"/>
</dbReference>
<evidence type="ECO:0000256" key="4">
    <source>
        <dbReference type="ARBA" id="ARBA00023125"/>
    </source>
</evidence>
<sequence length="226" mass="25857">MQSSKPHILVVDDDTRIQKLLKQFLCKNGFLVSTTHSVEGAEELLKSSIYDLIILDVMLPNVTGLDFAHTIRSSKNLIPIVMLTALSQPSDRIKGLESGASDYLTKPFEPKELLLRINNLLNSYNNYKKQDEIKRFGNNYYNLESKEFIKNNQPVQLSSTEQKLLEVLLKHNGQEMKRDELSKIMGGLSPRSIDVQIVRIRSKIEDDPKEPKYLKTIRNSGYAIYT</sequence>
<dbReference type="GO" id="GO:0000156">
    <property type="term" value="F:phosphorelay response regulator activity"/>
    <property type="evidence" value="ECO:0007669"/>
    <property type="project" value="TreeGrafter"/>
</dbReference>
<evidence type="ECO:0000259" key="8">
    <source>
        <dbReference type="PROSITE" id="PS50110"/>
    </source>
</evidence>
<evidence type="ECO:0000256" key="7">
    <source>
        <dbReference type="PROSITE-ProRule" id="PRU01091"/>
    </source>
</evidence>
<evidence type="ECO:0000256" key="6">
    <source>
        <dbReference type="PROSITE-ProRule" id="PRU00169"/>
    </source>
</evidence>
<dbReference type="Pfam" id="PF00486">
    <property type="entry name" value="Trans_reg_C"/>
    <property type="match status" value="1"/>
</dbReference>
<feature type="DNA-binding region" description="OmpR/PhoB-type" evidence="7">
    <location>
        <begin position="131"/>
        <end position="226"/>
    </location>
</feature>
<dbReference type="SMART" id="SM00862">
    <property type="entry name" value="Trans_reg_C"/>
    <property type="match status" value="1"/>
</dbReference>
<dbReference type="GO" id="GO:0032993">
    <property type="term" value="C:protein-DNA complex"/>
    <property type="evidence" value="ECO:0007669"/>
    <property type="project" value="TreeGrafter"/>
</dbReference>
<feature type="domain" description="OmpR/PhoB-type" evidence="9">
    <location>
        <begin position="131"/>
        <end position="226"/>
    </location>
</feature>
<dbReference type="InterPro" id="IPR036388">
    <property type="entry name" value="WH-like_DNA-bd_sf"/>
</dbReference>
<dbReference type="InterPro" id="IPR039420">
    <property type="entry name" value="WalR-like"/>
</dbReference>
<evidence type="ECO:0000313" key="10">
    <source>
        <dbReference type="EMBL" id="BFD45813.1"/>
    </source>
</evidence>
<keyword evidence="4 7" id="KW-0238">DNA-binding</keyword>
<dbReference type="GO" id="GO:0005829">
    <property type="term" value="C:cytosol"/>
    <property type="evidence" value="ECO:0007669"/>
    <property type="project" value="TreeGrafter"/>
</dbReference>
<dbReference type="Gene3D" id="6.10.250.690">
    <property type="match status" value="1"/>
</dbReference>
<evidence type="ECO:0000256" key="3">
    <source>
        <dbReference type="ARBA" id="ARBA00023015"/>
    </source>
</evidence>
<keyword evidence="2" id="KW-0902">Two-component regulatory system</keyword>
<dbReference type="InterPro" id="IPR011006">
    <property type="entry name" value="CheY-like_superfamily"/>
</dbReference>
<dbReference type="CDD" id="cd17574">
    <property type="entry name" value="REC_OmpR"/>
    <property type="match status" value="1"/>
</dbReference>
<dbReference type="InterPro" id="IPR001789">
    <property type="entry name" value="Sig_transdc_resp-reg_receiver"/>
</dbReference>
<keyword evidence="1 6" id="KW-0597">Phosphoprotein</keyword>
<gene>
    <name evidence="10" type="ORF">DMENIID0002_04590</name>
</gene>
<dbReference type="SMART" id="SM00448">
    <property type="entry name" value="REC"/>
    <property type="match status" value="1"/>
</dbReference>
<dbReference type="PANTHER" id="PTHR48111">
    <property type="entry name" value="REGULATOR OF RPOS"/>
    <property type="match status" value="1"/>
</dbReference>
<organism evidence="10">
    <name type="scientific">Candidatus Tisiphia endosymbiont of Sergentomyia squamirostris</name>
    <dbReference type="NCBI Taxonomy" id="3113639"/>
    <lineage>
        <taxon>Bacteria</taxon>
        <taxon>Pseudomonadati</taxon>
        <taxon>Pseudomonadota</taxon>
        <taxon>Alphaproteobacteria</taxon>
        <taxon>Rickettsiales</taxon>
        <taxon>Rickettsiaceae</taxon>
        <taxon>Rickettsieae</taxon>
        <taxon>Candidatus Tisiphia</taxon>
    </lineage>
</organism>
<evidence type="ECO:0000256" key="5">
    <source>
        <dbReference type="ARBA" id="ARBA00023163"/>
    </source>
</evidence>
<dbReference type="PROSITE" id="PS51755">
    <property type="entry name" value="OMPR_PHOB"/>
    <property type="match status" value="1"/>
</dbReference>
<dbReference type="PROSITE" id="PS50110">
    <property type="entry name" value="RESPONSE_REGULATORY"/>
    <property type="match status" value="1"/>
</dbReference>
<dbReference type="InterPro" id="IPR001867">
    <property type="entry name" value="OmpR/PhoB-type_DNA-bd"/>
</dbReference>
<evidence type="ECO:0000256" key="2">
    <source>
        <dbReference type="ARBA" id="ARBA00023012"/>
    </source>
</evidence>
<evidence type="ECO:0000256" key="1">
    <source>
        <dbReference type="ARBA" id="ARBA00022553"/>
    </source>
</evidence>
<dbReference type="EMBL" id="AP029170">
    <property type="protein sequence ID" value="BFD45813.1"/>
    <property type="molecule type" value="Genomic_DNA"/>
</dbReference>
<dbReference type="PANTHER" id="PTHR48111:SF1">
    <property type="entry name" value="TWO-COMPONENT RESPONSE REGULATOR ORR33"/>
    <property type="match status" value="1"/>
</dbReference>
<dbReference type="GO" id="GO:0006355">
    <property type="term" value="P:regulation of DNA-templated transcription"/>
    <property type="evidence" value="ECO:0007669"/>
    <property type="project" value="InterPro"/>
</dbReference>
<dbReference type="GO" id="GO:0000976">
    <property type="term" value="F:transcription cis-regulatory region binding"/>
    <property type="evidence" value="ECO:0007669"/>
    <property type="project" value="TreeGrafter"/>
</dbReference>
<keyword evidence="5" id="KW-0804">Transcription</keyword>